<dbReference type="PROSITE" id="PS50835">
    <property type="entry name" value="IG_LIKE"/>
    <property type="match status" value="1"/>
</dbReference>
<dbReference type="AlphaFoldDB" id="A0ABD1IQ90"/>
<keyword evidence="3 11" id="KW-0732">Signal</keyword>
<evidence type="ECO:0000256" key="9">
    <source>
        <dbReference type="SAM" id="MobiDB-lite"/>
    </source>
</evidence>
<evidence type="ECO:0000313" key="14">
    <source>
        <dbReference type="Proteomes" id="UP001591681"/>
    </source>
</evidence>
<accession>A0ABD1IQ90</accession>
<dbReference type="Pfam" id="PF07686">
    <property type="entry name" value="V-set"/>
    <property type="match status" value="1"/>
</dbReference>
<name>A0ABD1IQ90_9TELE</name>
<evidence type="ECO:0000259" key="12">
    <source>
        <dbReference type="PROSITE" id="PS50835"/>
    </source>
</evidence>
<feature type="domain" description="Ig-like" evidence="12">
    <location>
        <begin position="119"/>
        <end position="243"/>
    </location>
</feature>
<dbReference type="EMBL" id="JBHFQA010000024">
    <property type="protein sequence ID" value="KAL2077143.1"/>
    <property type="molecule type" value="Genomic_DNA"/>
</dbReference>
<dbReference type="PANTHER" id="PTHR13869">
    <property type="entry name" value="MYELIN P0 RELATED"/>
    <property type="match status" value="1"/>
</dbReference>
<evidence type="ECO:0000256" key="2">
    <source>
        <dbReference type="ARBA" id="ARBA00022692"/>
    </source>
</evidence>
<evidence type="ECO:0000256" key="6">
    <source>
        <dbReference type="ARBA" id="ARBA00023157"/>
    </source>
</evidence>
<keyword evidence="14" id="KW-1185">Reference proteome</keyword>
<keyword evidence="6" id="KW-1015">Disulfide bond</keyword>
<dbReference type="InterPro" id="IPR003599">
    <property type="entry name" value="Ig_sub"/>
</dbReference>
<dbReference type="InterPro" id="IPR007110">
    <property type="entry name" value="Ig-like_dom"/>
</dbReference>
<comment type="subcellular location">
    <subcellularLocation>
        <location evidence="1">Membrane</location>
        <topology evidence="1">Single-pass type I membrane protein</topology>
    </subcellularLocation>
</comment>
<keyword evidence="8" id="KW-0393">Immunoglobulin domain</keyword>
<evidence type="ECO:0000256" key="8">
    <source>
        <dbReference type="ARBA" id="ARBA00023319"/>
    </source>
</evidence>
<dbReference type="Gene3D" id="2.60.40.10">
    <property type="entry name" value="Immunoglobulins"/>
    <property type="match status" value="1"/>
</dbReference>
<dbReference type="SMART" id="SM00409">
    <property type="entry name" value="IG"/>
    <property type="match status" value="1"/>
</dbReference>
<evidence type="ECO:0000256" key="1">
    <source>
        <dbReference type="ARBA" id="ARBA00004479"/>
    </source>
</evidence>
<keyword evidence="4 10" id="KW-1133">Transmembrane helix</keyword>
<comment type="caution">
    <text evidence="13">The sequence shown here is derived from an EMBL/GenBank/DDBJ whole genome shotgun (WGS) entry which is preliminary data.</text>
</comment>
<feature type="chain" id="PRO_5044775782" description="Ig-like domain-containing protein" evidence="11">
    <location>
        <begin position="20"/>
        <end position="393"/>
    </location>
</feature>
<evidence type="ECO:0000256" key="3">
    <source>
        <dbReference type="ARBA" id="ARBA00022729"/>
    </source>
</evidence>
<evidence type="ECO:0000256" key="11">
    <source>
        <dbReference type="SAM" id="SignalP"/>
    </source>
</evidence>
<protein>
    <recommendedName>
        <fullName evidence="12">Ig-like domain-containing protein</fullName>
    </recommendedName>
</protein>
<organism evidence="13 14">
    <name type="scientific">Coilia grayii</name>
    <name type="common">Gray's grenadier anchovy</name>
    <dbReference type="NCBI Taxonomy" id="363190"/>
    <lineage>
        <taxon>Eukaryota</taxon>
        <taxon>Metazoa</taxon>
        <taxon>Chordata</taxon>
        <taxon>Craniata</taxon>
        <taxon>Vertebrata</taxon>
        <taxon>Euteleostomi</taxon>
        <taxon>Actinopterygii</taxon>
        <taxon>Neopterygii</taxon>
        <taxon>Teleostei</taxon>
        <taxon>Clupei</taxon>
        <taxon>Clupeiformes</taxon>
        <taxon>Clupeoidei</taxon>
        <taxon>Engraulidae</taxon>
        <taxon>Coilinae</taxon>
        <taxon>Coilia</taxon>
    </lineage>
</organism>
<keyword evidence="5 10" id="KW-0472">Membrane</keyword>
<evidence type="ECO:0000256" key="10">
    <source>
        <dbReference type="SAM" id="Phobius"/>
    </source>
</evidence>
<dbReference type="PANTHER" id="PTHR13869:SF24">
    <property type="entry name" value="BASEMENT MEMBRANE-SPECIFIC HEPARAN SULFATE PROTEOGLYCAN CORE PROTEIN-LIKE"/>
    <property type="match status" value="1"/>
</dbReference>
<dbReference type="InterPro" id="IPR036179">
    <property type="entry name" value="Ig-like_dom_sf"/>
</dbReference>
<dbReference type="InterPro" id="IPR013783">
    <property type="entry name" value="Ig-like_fold"/>
</dbReference>
<evidence type="ECO:0000256" key="5">
    <source>
        <dbReference type="ARBA" id="ARBA00023136"/>
    </source>
</evidence>
<feature type="signal peptide" evidence="11">
    <location>
        <begin position="1"/>
        <end position="19"/>
    </location>
</feature>
<dbReference type="Proteomes" id="UP001591681">
    <property type="component" value="Unassembled WGS sequence"/>
</dbReference>
<reference evidence="13 14" key="1">
    <citation type="submission" date="2024-09" db="EMBL/GenBank/DDBJ databases">
        <title>A chromosome-level genome assembly of Gray's grenadier anchovy, Coilia grayii.</title>
        <authorList>
            <person name="Fu Z."/>
        </authorList>
    </citation>
    <scope>NUCLEOTIDE SEQUENCE [LARGE SCALE GENOMIC DNA]</scope>
    <source>
        <strain evidence="13">G4</strain>
        <tissue evidence="13">Muscle</tissue>
    </source>
</reference>
<dbReference type="InterPro" id="IPR013106">
    <property type="entry name" value="Ig_V-set"/>
</dbReference>
<keyword evidence="2 10" id="KW-0812">Transmembrane</keyword>
<proteinExistence type="predicted"/>
<dbReference type="GO" id="GO:0016020">
    <property type="term" value="C:membrane"/>
    <property type="evidence" value="ECO:0007669"/>
    <property type="project" value="UniProtKB-SubCell"/>
</dbReference>
<evidence type="ECO:0000256" key="4">
    <source>
        <dbReference type="ARBA" id="ARBA00022989"/>
    </source>
</evidence>
<evidence type="ECO:0000256" key="7">
    <source>
        <dbReference type="ARBA" id="ARBA00023180"/>
    </source>
</evidence>
<dbReference type="InterPro" id="IPR000920">
    <property type="entry name" value="Myelin_P0-rel"/>
</dbReference>
<evidence type="ECO:0000313" key="13">
    <source>
        <dbReference type="EMBL" id="KAL2077143.1"/>
    </source>
</evidence>
<feature type="region of interest" description="Disordered" evidence="9">
    <location>
        <begin position="326"/>
        <end position="378"/>
    </location>
</feature>
<feature type="transmembrane region" description="Helical" evidence="10">
    <location>
        <begin position="293"/>
        <end position="311"/>
    </location>
</feature>
<sequence length="393" mass="43326">MMESPSLILLVICLTQCYGSTHFYYLSKGDKETLSCKTCQWEADVDSNMKVDCRISGNNTIPVDSCKEIKQINSSSCQIRVKKGFYACVEVNKSGSPFIYPFRPSADHVESFVVAQAQPDMVSGRVIESSERVAVGETINLTCTFTTLKKYSNQAFVVYWIKGGGNSSTCMYSYGLDAGAESNNHGFDTNFPTDKKLLFRMSNTTQPSSSNISIHNLNISNATYSDHGLYQCALQMDQDWTIITKTTVIITNQESGKTDILNNITSTAAGTTHIKTSNTTDADSGHAGFDPTYLIGVLIPVILVIIVIVVLRWRTKVPQTTITQRNVSEEDTDNDDCSPYAVSQREGEPAYSLIQRPKQKTDVMANGEEGLTSVPTGDERIMRMNSIYETSGP</sequence>
<keyword evidence="7" id="KW-0325">Glycoprotein</keyword>
<gene>
    <name evidence="13" type="ORF">ACEWY4_026647</name>
</gene>
<dbReference type="SUPFAM" id="SSF48726">
    <property type="entry name" value="Immunoglobulin"/>
    <property type="match status" value="1"/>
</dbReference>